<dbReference type="EMBL" id="CP002049">
    <property type="protein sequence ID" value="ADI14425.1"/>
    <property type="molecule type" value="Genomic_DNA"/>
</dbReference>
<keyword evidence="1" id="KW-1133">Transmembrane helix</keyword>
<feature type="transmembrane region" description="Helical" evidence="1">
    <location>
        <begin position="83"/>
        <end position="101"/>
    </location>
</feature>
<accession>D7CWM6</accession>
<keyword evidence="1" id="KW-0812">Transmembrane</keyword>
<reference evidence="2 3" key="2">
    <citation type="journal article" date="2011" name="Stand. Genomic Sci.">
        <title>Complete genome sequence of Truepera radiovictrix type strain (RQ-24).</title>
        <authorList>
            <person name="Ivanova N."/>
            <person name="Rohde C."/>
            <person name="Munk C."/>
            <person name="Nolan M."/>
            <person name="Lucas S."/>
            <person name="Del Rio T.G."/>
            <person name="Tice H."/>
            <person name="Deshpande S."/>
            <person name="Cheng J.F."/>
            <person name="Tapia R."/>
            <person name="Han C."/>
            <person name="Goodwin L."/>
            <person name="Pitluck S."/>
            <person name="Liolios K."/>
            <person name="Mavromatis K."/>
            <person name="Mikhailova N."/>
            <person name="Pati A."/>
            <person name="Chen A."/>
            <person name="Palaniappan K."/>
            <person name="Land M."/>
            <person name="Hauser L."/>
            <person name="Chang Y.J."/>
            <person name="Jeffries C.D."/>
            <person name="Brambilla E."/>
            <person name="Rohde M."/>
            <person name="Goker M."/>
            <person name="Tindall B.J."/>
            <person name="Woyke T."/>
            <person name="Bristow J."/>
            <person name="Eisen J.A."/>
            <person name="Markowitz V."/>
            <person name="Hugenholtz P."/>
            <person name="Kyrpides N.C."/>
            <person name="Klenk H.P."/>
            <person name="Lapidus A."/>
        </authorList>
    </citation>
    <scope>NUCLEOTIDE SEQUENCE [LARGE SCALE GENOMIC DNA]</scope>
    <source>
        <strain evidence="3">DSM 17093 / CIP 108686 / LMG 22925 / RQ-24</strain>
    </source>
</reference>
<evidence type="ECO:0000313" key="2">
    <source>
        <dbReference type="EMBL" id="ADI14425.1"/>
    </source>
</evidence>
<sequence>MPDLQGSDPKAYNLQDALGPNMTVEVRTEEHPDDRAARLVRERREHLFGLWVKGAVFLLLVAALLYSGWRLQDPALDPHNRELAVRVITSIITGFLGYFVGRREGA</sequence>
<keyword evidence="1" id="KW-0472">Membrane</keyword>
<organism evidence="2 3">
    <name type="scientific">Truepera radiovictrix (strain DSM 17093 / CIP 108686 / LMG 22925 / RQ-24)</name>
    <dbReference type="NCBI Taxonomy" id="649638"/>
    <lineage>
        <taxon>Bacteria</taxon>
        <taxon>Thermotogati</taxon>
        <taxon>Deinococcota</taxon>
        <taxon>Deinococci</taxon>
        <taxon>Trueperales</taxon>
        <taxon>Trueperaceae</taxon>
        <taxon>Truepera</taxon>
    </lineage>
</organism>
<dbReference type="RefSeq" id="WP_013177795.1">
    <property type="nucleotide sequence ID" value="NC_014221.1"/>
</dbReference>
<evidence type="ECO:0000313" key="3">
    <source>
        <dbReference type="Proteomes" id="UP000000379"/>
    </source>
</evidence>
<evidence type="ECO:0000256" key="1">
    <source>
        <dbReference type="SAM" id="Phobius"/>
    </source>
</evidence>
<dbReference type="AlphaFoldDB" id="D7CWM6"/>
<gene>
    <name evidence="2" type="ordered locus">Trad_1303</name>
</gene>
<dbReference type="HOGENOM" id="CLU_2222082_0_0_0"/>
<dbReference type="Proteomes" id="UP000000379">
    <property type="component" value="Chromosome"/>
</dbReference>
<dbReference type="KEGG" id="tra:Trad_1303"/>
<name>D7CWM6_TRURR</name>
<reference evidence="3" key="1">
    <citation type="submission" date="2010-05" db="EMBL/GenBank/DDBJ databases">
        <title>The complete genome of Truepera radiovictris DSM 17093.</title>
        <authorList>
            <consortium name="US DOE Joint Genome Institute (JGI-PGF)"/>
            <person name="Lucas S."/>
            <person name="Copeland A."/>
            <person name="Lapidus A."/>
            <person name="Glavina del Rio T."/>
            <person name="Dalin E."/>
            <person name="Tice H."/>
            <person name="Bruce D."/>
            <person name="Goodwin L."/>
            <person name="Pitluck S."/>
            <person name="Kyrpides N."/>
            <person name="Mavromatis K."/>
            <person name="Ovchinnikova G."/>
            <person name="Munk A.C."/>
            <person name="Detter J.C."/>
            <person name="Han C."/>
            <person name="Tapia R."/>
            <person name="Land M."/>
            <person name="Hauser L."/>
            <person name="Markowitz V."/>
            <person name="Cheng J.-F."/>
            <person name="Hugenholtz P."/>
            <person name="Woyke T."/>
            <person name="Wu D."/>
            <person name="Tindall B."/>
            <person name="Pomrenke H.G."/>
            <person name="Brambilla E."/>
            <person name="Klenk H.-P."/>
            <person name="Eisen J.A."/>
        </authorList>
    </citation>
    <scope>NUCLEOTIDE SEQUENCE [LARGE SCALE GENOMIC DNA]</scope>
    <source>
        <strain evidence="3">DSM 17093 / CIP 108686 / LMG 22925 / RQ-24</strain>
    </source>
</reference>
<dbReference type="STRING" id="649638.Trad_1303"/>
<protein>
    <submittedName>
        <fullName evidence="2">Uncharacterized protein</fullName>
    </submittedName>
</protein>
<keyword evidence="3" id="KW-1185">Reference proteome</keyword>
<feature type="transmembrane region" description="Helical" evidence="1">
    <location>
        <begin position="48"/>
        <end position="71"/>
    </location>
</feature>
<proteinExistence type="predicted"/>